<dbReference type="AlphaFoldDB" id="A0A645J2Y1"/>
<proteinExistence type="predicted"/>
<dbReference type="EMBL" id="VSSQ01128185">
    <property type="protein sequence ID" value="MPN57079.1"/>
    <property type="molecule type" value="Genomic_DNA"/>
</dbReference>
<protein>
    <submittedName>
        <fullName evidence="1">Uncharacterized protein</fullName>
    </submittedName>
</protein>
<sequence>MKRETNSINTACSLKSGKQLFLECLIHLPLPLTVRHSTSYDGWNHLIPCRKQGGNHPADTVVLNGVEHFTAPSDTNILPTCKNWIECIGLVVHTTDYDAFHLVDSLFNGALQKRTPPPSTRRGISHLGNAVKEREHIDCCPL</sequence>
<evidence type="ECO:0000313" key="1">
    <source>
        <dbReference type="EMBL" id="MPN57079.1"/>
    </source>
</evidence>
<reference evidence="1" key="1">
    <citation type="submission" date="2019-08" db="EMBL/GenBank/DDBJ databases">
        <authorList>
            <person name="Kucharzyk K."/>
            <person name="Murdoch R.W."/>
            <person name="Higgins S."/>
            <person name="Loffler F."/>
        </authorList>
    </citation>
    <scope>NUCLEOTIDE SEQUENCE</scope>
</reference>
<name>A0A645J2Y1_9ZZZZ</name>
<gene>
    <name evidence="1" type="ORF">SDC9_204773</name>
</gene>
<comment type="caution">
    <text evidence="1">The sequence shown here is derived from an EMBL/GenBank/DDBJ whole genome shotgun (WGS) entry which is preliminary data.</text>
</comment>
<organism evidence="1">
    <name type="scientific">bioreactor metagenome</name>
    <dbReference type="NCBI Taxonomy" id="1076179"/>
    <lineage>
        <taxon>unclassified sequences</taxon>
        <taxon>metagenomes</taxon>
        <taxon>ecological metagenomes</taxon>
    </lineage>
</organism>
<accession>A0A645J2Y1</accession>